<sequence length="106" mass="11993">MASRETEYRKKKADVAPLFTILELKDATDQMMLGKTPELNGIPPLELKDATDQMMLGKTPELNGIPPEAIKETVRSHGGWLLKVLNQLLKTQRFPAERKDRTEDGF</sequence>
<proteinExistence type="predicted"/>
<evidence type="ECO:0000313" key="2">
    <source>
        <dbReference type="Proteomes" id="UP001458880"/>
    </source>
</evidence>
<reference evidence="1 2" key="1">
    <citation type="journal article" date="2024" name="BMC Genomics">
        <title>De novo assembly and annotation of Popillia japonica's genome with initial clues to its potential as an invasive pest.</title>
        <authorList>
            <person name="Cucini C."/>
            <person name="Boschi S."/>
            <person name="Funari R."/>
            <person name="Cardaioli E."/>
            <person name="Iannotti N."/>
            <person name="Marturano G."/>
            <person name="Paoli F."/>
            <person name="Bruttini M."/>
            <person name="Carapelli A."/>
            <person name="Frati F."/>
            <person name="Nardi F."/>
        </authorList>
    </citation>
    <scope>NUCLEOTIDE SEQUENCE [LARGE SCALE GENOMIC DNA]</scope>
    <source>
        <strain evidence="1">DMR45628</strain>
    </source>
</reference>
<organism evidence="1 2">
    <name type="scientific">Popillia japonica</name>
    <name type="common">Japanese beetle</name>
    <dbReference type="NCBI Taxonomy" id="7064"/>
    <lineage>
        <taxon>Eukaryota</taxon>
        <taxon>Metazoa</taxon>
        <taxon>Ecdysozoa</taxon>
        <taxon>Arthropoda</taxon>
        <taxon>Hexapoda</taxon>
        <taxon>Insecta</taxon>
        <taxon>Pterygota</taxon>
        <taxon>Neoptera</taxon>
        <taxon>Endopterygota</taxon>
        <taxon>Coleoptera</taxon>
        <taxon>Polyphaga</taxon>
        <taxon>Scarabaeiformia</taxon>
        <taxon>Scarabaeidae</taxon>
        <taxon>Rutelinae</taxon>
        <taxon>Popillia</taxon>
    </lineage>
</organism>
<name>A0AAW1N4D6_POPJA</name>
<gene>
    <name evidence="1" type="ORF">QE152_g1985</name>
</gene>
<comment type="caution">
    <text evidence="1">The sequence shown here is derived from an EMBL/GenBank/DDBJ whole genome shotgun (WGS) entry which is preliminary data.</text>
</comment>
<keyword evidence="2" id="KW-1185">Reference proteome</keyword>
<accession>A0AAW1N4D6</accession>
<dbReference type="AlphaFoldDB" id="A0AAW1N4D6"/>
<dbReference type="EMBL" id="JASPKY010000013">
    <property type="protein sequence ID" value="KAK9753449.1"/>
    <property type="molecule type" value="Genomic_DNA"/>
</dbReference>
<evidence type="ECO:0000313" key="1">
    <source>
        <dbReference type="EMBL" id="KAK9753449.1"/>
    </source>
</evidence>
<protein>
    <submittedName>
        <fullName evidence="1">Uncharacterized protein</fullName>
    </submittedName>
</protein>
<dbReference type="Proteomes" id="UP001458880">
    <property type="component" value="Unassembled WGS sequence"/>
</dbReference>